<accession>A0AAX1URN9</accession>
<feature type="domain" description="Zinc finger/thioredoxin putative" evidence="3">
    <location>
        <begin position="1"/>
        <end position="35"/>
    </location>
</feature>
<feature type="compositionally biased region" description="Acidic residues" evidence="1">
    <location>
        <begin position="160"/>
        <end position="172"/>
    </location>
</feature>
<dbReference type="RefSeq" id="WP_118999061.1">
    <property type="nucleotide sequence ID" value="NZ_QWGP01000001.1"/>
</dbReference>
<evidence type="ECO:0000259" key="3">
    <source>
        <dbReference type="Pfam" id="PF13717"/>
    </source>
</evidence>
<evidence type="ECO:0000313" key="5">
    <source>
        <dbReference type="Proteomes" id="UP000266305"/>
    </source>
</evidence>
<comment type="caution">
    <text evidence="4">The sequence shown here is derived from an EMBL/GenBank/DDBJ whole genome shotgun (WGS) entry which is preliminary data.</text>
</comment>
<proteinExistence type="predicted"/>
<keyword evidence="2" id="KW-0472">Membrane</keyword>
<keyword evidence="2" id="KW-1133">Transmembrane helix</keyword>
<evidence type="ECO:0000313" key="4">
    <source>
        <dbReference type="EMBL" id="RHZ98718.1"/>
    </source>
</evidence>
<dbReference type="Pfam" id="PF13717">
    <property type="entry name" value="Zn_ribbon_4"/>
    <property type="match status" value="1"/>
</dbReference>
<feature type="compositionally biased region" description="Low complexity" evidence="1">
    <location>
        <begin position="289"/>
        <end position="299"/>
    </location>
</feature>
<name>A0AAX1URN9_CERSP</name>
<feature type="region of interest" description="Disordered" evidence="1">
    <location>
        <begin position="206"/>
        <end position="299"/>
    </location>
</feature>
<sequence length="368" mass="39213">MRLICPNCDAQYEVSDEAIPPEGRDVQCSNCGHGWFQRPVSLIRVEGIGAPPPFAAPQPDRPDPAALPSQPDGQDPAAEPRPEAPAQQPREEQPETVGEPNTGPRAEAPPPRTDRPETTVGREVGTPFGADASRPEQVQGGGASLHGGPVRRVPPSLPPIDEDDDDEDEDERTAESRRLWAGTVAPPSRSLDEGLLAVLREEAELAARQRRAEAPARPAAAPTPEPVPAAAVAPVAPWPQALPPTASPDVVPTGAPDPAEPVARPRRDLLPDIEAINSSLRSNGKRPTETAAPEAPAPRSRAPFRTGFFLMISLALFLALAYAMAPRIAAEIPGAEPALRRYVTAVDEARLALDRLLRTAAERLEEAR</sequence>
<dbReference type="AlphaFoldDB" id="A0AAX1URN9"/>
<feature type="region of interest" description="Disordered" evidence="1">
    <location>
        <begin position="47"/>
        <end position="188"/>
    </location>
</feature>
<dbReference type="EMBL" id="QWGP01000001">
    <property type="protein sequence ID" value="RHZ98718.1"/>
    <property type="molecule type" value="Genomic_DNA"/>
</dbReference>
<evidence type="ECO:0000256" key="1">
    <source>
        <dbReference type="SAM" id="MobiDB-lite"/>
    </source>
</evidence>
<protein>
    <recommendedName>
        <fullName evidence="3">Zinc finger/thioredoxin putative domain-containing protein</fullName>
    </recommendedName>
</protein>
<feature type="compositionally biased region" description="Pro residues" evidence="1">
    <location>
        <begin position="236"/>
        <end position="246"/>
    </location>
</feature>
<keyword evidence="2" id="KW-0812">Transmembrane</keyword>
<reference evidence="4 5" key="1">
    <citation type="submission" date="2018-08" db="EMBL/GenBank/DDBJ databases">
        <title>Draft genome sequence of Rhodobacter sphaeroides FY.</title>
        <authorList>
            <person name="Rayyan A."/>
            <person name="Meyer T.E."/>
            <person name="Kyndt J.A."/>
        </authorList>
    </citation>
    <scope>NUCLEOTIDE SEQUENCE [LARGE SCALE GENOMIC DNA]</scope>
    <source>
        <strain evidence="4 5">FY</strain>
    </source>
</reference>
<gene>
    <name evidence="4" type="ORF">D1114_01120</name>
</gene>
<dbReference type="Proteomes" id="UP000266305">
    <property type="component" value="Unassembled WGS sequence"/>
</dbReference>
<organism evidence="4 5">
    <name type="scientific">Cereibacter sphaeroides</name>
    <name type="common">Rhodobacter sphaeroides</name>
    <dbReference type="NCBI Taxonomy" id="1063"/>
    <lineage>
        <taxon>Bacteria</taxon>
        <taxon>Pseudomonadati</taxon>
        <taxon>Pseudomonadota</taxon>
        <taxon>Alphaproteobacteria</taxon>
        <taxon>Rhodobacterales</taxon>
        <taxon>Paracoccaceae</taxon>
        <taxon>Cereibacter</taxon>
    </lineage>
</organism>
<dbReference type="InterPro" id="IPR011723">
    <property type="entry name" value="Znf/thioredoxin_put"/>
</dbReference>
<evidence type="ECO:0000256" key="2">
    <source>
        <dbReference type="SAM" id="Phobius"/>
    </source>
</evidence>
<feature type="transmembrane region" description="Helical" evidence="2">
    <location>
        <begin position="307"/>
        <end position="325"/>
    </location>
</feature>
<dbReference type="NCBIfam" id="TIGR02098">
    <property type="entry name" value="MJ0042_CXXC"/>
    <property type="match status" value="1"/>
</dbReference>